<sequence>MYKIKEVEIKNFWHRLNAKCLFNDDVNIIIGRNGTGKTTFMNILHAALAVDIDEMANSDFDEISIKLDFEGRSKTIKVRKIASENSIFQIVEYQVSRNKYTIRAIPADDRRISPQYRRRAIEESAELREALGKIVSLSSLSVYRLRNGEDFEIKDRAGKRILSPVDFRLSQLKNELTQYQFELSMGARTVSANLQKDVLASILFAEDSLPEFKIPSSFDKDKEQSKLVSAYSRLGVLDSTIRKKISFHIATVDEAVKAIQVNSRKEKQSLSDFSTVNFAAIEAFLRTQQITELSLKAEAEINKINSPINLFIDILKEFIPDKIFSLRSGDLLVSSLAEDEIPVDKLSSGEKQLLILMIEALLQKSKPYVYLADEPEISLHIEWQRKILPAVKRLNPFAQIIAATHSPEVASKYKGMLIDMKDVVNG</sequence>
<dbReference type="EMBL" id="RHRS01000013">
    <property type="protein sequence ID" value="RRW37663.1"/>
    <property type="molecule type" value="Genomic_DNA"/>
</dbReference>
<accession>A0A3R8X1C3</accession>
<name>A0A3R8X1C3_ECTOL</name>
<dbReference type="GO" id="GO:0005524">
    <property type="term" value="F:ATP binding"/>
    <property type="evidence" value="ECO:0007669"/>
    <property type="project" value="UniProtKB-KW"/>
</dbReference>
<dbReference type="InterPro" id="IPR041685">
    <property type="entry name" value="AAA_GajA/Old/RecF-like"/>
</dbReference>
<organism evidence="2 3">
    <name type="scientific">Ectopseudomonas oleovorans</name>
    <name type="common">Pseudomonas oleovorans</name>
    <dbReference type="NCBI Taxonomy" id="301"/>
    <lineage>
        <taxon>Bacteria</taxon>
        <taxon>Pseudomonadati</taxon>
        <taxon>Pseudomonadota</taxon>
        <taxon>Gammaproteobacteria</taxon>
        <taxon>Pseudomonadales</taxon>
        <taxon>Pseudomonadaceae</taxon>
        <taxon>Ectopseudomonas</taxon>
    </lineage>
</organism>
<dbReference type="InterPro" id="IPR027417">
    <property type="entry name" value="P-loop_NTPase"/>
</dbReference>
<keyword evidence="2" id="KW-0067">ATP-binding</keyword>
<dbReference type="RefSeq" id="WP_125873914.1">
    <property type="nucleotide sequence ID" value="NZ_RHRS01000013.1"/>
</dbReference>
<dbReference type="Gene3D" id="3.40.50.300">
    <property type="entry name" value="P-loop containing nucleotide triphosphate hydrolases"/>
    <property type="match status" value="1"/>
</dbReference>
<dbReference type="PANTHER" id="PTHR43581:SF2">
    <property type="entry name" value="EXCINUCLEASE ATPASE SUBUNIT"/>
    <property type="match status" value="1"/>
</dbReference>
<feature type="domain" description="Endonuclease GajA/Old nuclease/RecF-like AAA" evidence="1">
    <location>
        <begin position="3"/>
        <end position="410"/>
    </location>
</feature>
<evidence type="ECO:0000259" key="1">
    <source>
        <dbReference type="Pfam" id="PF13175"/>
    </source>
</evidence>
<proteinExistence type="predicted"/>
<dbReference type="SUPFAM" id="SSF52540">
    <property type="entry name" value="P-loop containing nucleoside triphosphate hydrolases"/>
    <property type="match status" value="1"/>
</dbReference>
<dbReference type="InterPro" id="IPR051396">
    <property type="entry name" value="Bact_Antivir_Def_Nuclease"/>
</dbReference>
<evidence type="ECO:0000313" key="3">
    <source>
        <dbReference type="Proteomes" id="UP000272833"/>
    </source>
</evidence>
<comment type="caution">
    <text evidence="2">The sequence shown here is derived from an EMBL/GenBank/DDBJ whole genome shotgun (WGS) entry which is preliminary data.</text>
</comment>
<dbReference type="Pfam" id="PF13175">
    <property type="entry name" value="AAA_15"/>
    <property type="match status" value="1"/>
</dbReference>
<gene>
    <name evidence="2" type="ORF">EGJ44_06895</name>
</gene>
<dbReference type="AlphaFoldDB" id="A0A3R8X1C3"/>
<dbReference type="PANTHER" id="PTHR43581">
    <property type="entry name" value="ATP/GTP PHOSPHATASE"/>
    <property type="match status" value="1"/>
</dbReference>
<reference evidence="2 3" key="1">
    <citation type="submission" date="2018-10" db="EMBL/GenBank/DDBJ databases">
        <title>Transmission dynamics of multidrug resistant bacteria on intensive care unit surfaces.</title>
        <authorList>
            <person name="D'Souza A.W."/>
            <person name="Potter R.F."/>
            <person name="Wallace M."/>
            <person name="Shupe A."/>
            <person name="Patel S."/>
            <person name="Sun S."/>
            <person name="Gul D."/>
            <person name="Kwon J.H."/>
            <person name="Andleeb S."/>
            <person name="Burnham C.-A.D."/>
            <person name="Dantas G."/>
        </authorList>
    </citation>
    <scope>NUCLEOTIDE SEQUENCE [LARGE SCALE GENOMIC DNA]</scope>
    <source>
        <strain evidence="2 3">PO_271</strain>
    </source>
</reference>
<dbReference type="Proteomes" id="UP000272833">
    <property type="component" value="Unassembled WGS sequence"/>
</dbReference>
<keyword evidence="2" id="KW-0547">Nucleotide-binding</keyword>
<protein>
    <submittedName>
        <fullName evidence="2">ATP-binding protein</fullName>
    </submittedName>
</protein>
<evidence type="ECO:0000313" key="2">
    <source>
        <dbReference type="EMBL" id="RRW37663.1"/>
    </source>
</evidence>
<dbReference type="CDD" id="cd00267">
    <property type="entry name" value="ABC_ATPase"/>
    <property type="match status" value="1"/>
</dbReference>